<keyword evidence="8" id="KW-1185">Reference proteome</keyword>
<dbReference type="InterPro" id="IPR009908">
    <property type="entry name" value="Methylamine_util_MauE"/>
</dbReference>
<keyword evidence="2 5" id="KW-0812">Transmembrane</keyword>
<feature type="transmembrane region" description="Helical" evidence="5">
    <location>
        <begin position="148"/>
        <end position="166"/>
    </location>
</feature>
<proteinExistence type="predicted"/>
<evidence type="ECO:0000313" key="7">
    <source>
        <dbReference type="EMBL" id="MFE9230444.1"/>
    </source>
</evidence>
<evidence type="ECO:0000256" key="3">
    <source>
        <dbReference type="ARBA" id="ARBA00022989"/>
    </source>
</evidence>
<dbReference type="RefSeq" id="WP_358288648.1">
    <property type="nucleotide sequence ID" value="NZ_JBEYGJ010000035.1"/>
</dbReference>
<name>A0ABW6LPW4_9ACTN</name>
<accession>A0ABW6LPW4</accession>
<comment type="caution">
    <text evidence="7">The sequence shown here is derived from an EMBL/GenBank/DDBJ whole genome shotgun (WGS) entry which is preliminary data.</text>
</comment>
<feature type="transmembrane region" description="Helical" evidence="5">
    <location>
        <begin position="48"/>
        <end position="69"/>
    </location>
</feature>
<protein>
    <submittedName>
        <fullName evidence="7">MauE/DoxX family redox-associated membrane protein</fullName>
    </submittedName>
</protein>
<evidence type="ECO:0000256" key="5">
    <source>
        <dbReference type="SAM" id="Phobius"/>
    </source>
</evidence>
<feature type="transmembrane region" description="Helical" evidence="5">
    <location>
        <begin position="119"/>
        <end position="136"/>
    </location>
</feature>
<evidence type="ECO:0000256" key="1">
    <source>
        <dbReference type="ARBA" id="ARBA00004141"/>
    </source>
</evidence>
<reference evidence="7 8" key="1">
    <citation type="submission" date="2024-10" db="EMBL/GenBank/DDBJ databases">
        <title>The Natural Products Discovery Center: Release of the First 8490 Sequenced Strains for Exploring Actinobacteria Biosynthetic Diversity.</title>
        <authorList>
            <person name="Kalkreuter E."/>
            <person name="Kautsar S.A."/>
            <person name="Yang D."/>
            <person name="Bader C.D."/>
            <person name="Teijaro C.N."/>
            <person name="Fluegel L."/>
            <person name="Davis C.M."/>
            <person name="Simpson J.R."/>
            <person name="Lauterbach L."/>
            <person name="Steele A.D."/>
            <person name="Gui C."/>
            <person name="Meng S."/>
            <person name="Li G."/>
            <person name="Viehrig K."/>
            <person name="Ye F."/>
            <person name="Su P."/>
            <person name="Kiefer A.F."/>
            <person name="Nichols A."/>
            <person name="Cepeda A.J."/>
            <person name="Yan W."/>
            <person name="Fan B."/>
            <person name="Jiang Y."/>
            <person name="Adhikari A."/>
            <person name="Zheng C.-J."/>
            <person name="Schuster L."/>
            <person name="Cowan T.M."/>
            <person name="Smanski M.J."/>
            <person name="Chevrette M.G."/>
            <person name="De Carvalho L.P.S."/>
            <person name="Shen B."/>
        </authorList>
    </citation>
    <scope>NUCLEOTIDE SEQUENCE [LARGE SCALE GENOMIC DNA]</scope>
    <source>
        <strain evidence="7 8">NPDC007066</strain>
    </source>
</reference>
<keyword evidence="4 5" id="KW-0472">Membrane</keyword>
<dbReference type="Pfam" id="PF07291">
    <property type="entry name" value="MauE"/>
    <property type="match status" value="1"/>
</dbReference>
<evidence type="ECO:0000259" key="6">
    <source>
        <dbReference type="Pfam" id="PF07291"/>
    </source>
</evidence>
<comment type="subcellular location">
    <subcellularLocation>
        <location evidence="1">Membrane</location>
        <topology evidence="1">Multi-pass membrane protein</topology>
    </subcellularLocation>
</comment>
<sequence length="177" mass="19100">MTYVELGLRLSLVGVFLASGLAKIRTFGDVVLMWTRLFDRVWPAKKNWAPQAAWVLVAVEVTTGVGLLFQGLTRVFFLLIAIGLLASFSVLAILSARGVITLDCACFGRASATLGWRHLWRNFALLVVGSTALFSSPGNFGRTLDPGGVSASVTAAVLVTLIAFFYDEITDLLSGNW</sequence>
<keyword evidence="3 5" id="KW-1133">Transmembrane helix</keyword>
<dbReference type="EMBL" id="JBIAFP010000034">
    <property type="protein sequence ID" value="MFE9230444.1"/>
    <property type="molecule type" value="Genomic_DNA"/>
</dbReference>
<organism evidence="7 8">
    <name type="scientific">Streptomyces massasporeus</name>
    <dbReference type="NCBI Taxonomy" id="67324"/>
    <lineage>
        <taxon>Bacteria</taxon>
        <taxon>Bacillati</taxon>
        <taxon>Actinomycetota</taxon>
        <taxon>Actinomycetes</taxon>
        <taxon>Kitasatosporales</taxon>
        <taxon>Streptomycetaceae</taxon>
        <taxon>Streptomyces</taxon>
    </lineage>
</organism>
<dbReference type="Proteomes" id="UP001601288">
    <property type="component" value="Unassembled WGS sequence"/>
</dbReference>
<evidence type="ECO:0000256" key="2">
    <source>
        <dbReference type="ARBA" id="ARBA00022692"/>
    </source>
</evidence>
<gene>
    <name evidence="7" type="ORF">ACFYM3_38860</name>
</gene>
<evidence type="ECO:0000256" key="4">
    <source>
        <dbReference type="ARBA" id="ARBA00023136"/>
    </source>
</evidence>
<feature type="transmembrane region" description="Helical" evidence="5">
    <location>
        <begin position="76"/>
        <end position="99"/>
    </location>
</feature>
<evidence type="ECO:0000313" key="8">
    <source>
        <dbReference type="Proteomes" id="UP001601288"/>
    </source>
</evidence>
<feature type="domain" description="Methylamine utilisation protein MauE" evidence="6">
    <location>
        <begin position="2"/>
        <end position="134"/>
    </location>
</feature>